<name>A0ABX0U7R2_9FLAO</name>
<evidence type="ECO:0000313" key="3">
    <source>
        <dbReference type="EMBL" id="NIJ44193.1"/>
    </source>
</evidence>
<dbReference type="Pfam" id="PF11396">
    <property type="entry name" value="PepSY_like"/>
    <property type="match status" value="1"/>
</dbReference>
<feature type="domain" description="Putative beta-lactamase-inhibitor-like PepSY-like" evidence="2">
    <location>
        <begin position="64"/>
        <end position="142"/>
    </location>
</feature>
<dbReference type="InterPro" id="IPR021533">
    <property type="entry name" value="PepSY-like"/>
</dbReference>
<evidence type="ECO:0000313" key="4">
    <source>
        <dbReference type="Proteomes" id="UP000745859"/>
    </source>
</evidence>
<sequence>MKHSVLIATTLLTFGFTQAQDLFTSEIPSVILNNFNLKYPKARDVEWERKGTNYEVEFETNWNKDHEIWYSATGEIVKHKEDISKKELPEKIQNKINIDFKGYYINDVERVVAYNKTHYKMDVNALLKDNWEIVIDQNGEILSKNRN</sequence>
<dbReference type="Proteomes" id="UP000745859">
    <property type="component" value="Unassembled WGS sequence"/>
</dbReference>
<accession>A0ABX0U7R2</accession>
<dbReference type="RefSeq" id="WP_167183753.1">
    <property type="nucleotide sequence ID" value="NZ_JAASQL010000001.1"/>
</dbReference>
<dbReference type="Gene3D" id="3.10.450.360">
    <property type="match status" value="1"/>
</dbReference>
<feature type="signal peptide" evidence="1">
    <location>
        <begin position="1"/>
        <end position="19"/>
    </location>
</feature>
<protein>
    <recommendedName>
        <fullName evidence="2">Putative beta-lactamase-inhibitor-like PepSY-like domain-containing protein</fullName>
    </recommendedName>
</protein>
<dbReference type="SUPFAM" id="SSF160574">
    <property type="entry name" value="BT0923-like"/>
    <property type="match status" value="1"/>
</dbReference>
<feature type="chain" id="PRO_5046835911" description="Putative beta-lactamase-inhibitor-like PepSY-like domain-containing protein" evidence="1">
    <location>
        <begin position="20"/>
        <end position="147"/>
    </location>
</feature>
<keyword evidence="1" id="KW-0732">Signal</keyword>
<organism evidence="3 4">
    <name type="scientific">Wenyingzhuangia heitensis</name>
    <dbReference type="NCBI Taxonomy" id="1487859"/>
    <lineage>
        <taxon>Bacteria</taxon>
        <taxon>Pseudomonadati</taxon>
        <taxon>Bacteroidota</taxon>
        <taxon>Flavobacteriia</taxon>
        <taxon>Flavobacteriales</taxon>
        <taxon>Flavobacteriaceae</taxon>
        <taxon>Wenyingzhuangia</taxon>
    </lineage>
</organism>
<gene>
    <name evidence="3" type="ORF">FHR24_000632</name>
</gene>
<proteinExistence type="predicted"/>
<keyword evidence="4" id="KW-1185">Reference proteome</keyword>
<reference evidence="3 4" key="1">
    <citation type="submission" date="2020-03" db="EMBL/GenBank/DDBJ databases">
        <title>Genomic Encyclopedia of Type Strains, Phase IV (KMG-IV): sequencing the most valuable type-strain genomes for metagenomic binning, comparative biology and taxonomic classification.</title>
        <authorList>
            <person name="Goeker M."/>
        </authorList>
    </citation>
    <scope>NUCLEOTIDE SEQUENCE [LARGE SCALE GENOMIC DNA]</scope>
    <source>
        <strain evidence="3 4">DSM 101599</strain>
    </source>
</reference>
<comment type="caution">
    <text evidence="3">The sequence shown here is derived from an EMBL/GenBank/DDBJ whole genome shotgun (WGS) entry which is preliminary data.</text>
</comment>
<dbReference type="EMBL" id="JAASQL010000001">
    <property type="protein sequence ID" value="NIJ44193.1"/>
    <property type="molecule type" value="Genomic_DNA"/>
</dbReference>
<evidence type="ECO:0000259" key="2">
    <source>
        <dbReference type="Pfam" id="PF11396"/>
    </source>
</evidence>
<evidence type="ECO:0000256" key="1">
    <source>
        <dbReference type="SAM" id="SignalP"/>
    </source>
</evidence>